<dbReference type="InterPro" id="IPR051179">
    <property type="entry name" value="WD_repeat_multifunction"/>
</dbReference>
<protein>
    <submittedName>
        <fullName evidence="6">Proteasomal ATPase-associated factor 1</fullName>
    </submittedName>
</protein>
<dbReference type="GO" id="GO:0000502">
    <property type="term" value="C:proteasome complex"/>
    <property type="evidence" value="ECO:0007669"/>
    <property type="project" value="UniProtKB-KW"/>
</dbReference>
<dbReference type="Pfam" id="PF00400">
    <property type="entry name" value="WD40"/>
    <property type="match status" value="2"/>
</dbReference>
<dbReference type="STRING" id="48709.A0A1D2MTW9"/>
<dbReference type="PANTHER" id="PTHR19857">
    <property type="entry name" value="MITOCHONDRIAL DIVISION PROTEIN 1-RELATED"/>
    <property type="match status" value="1"/>
</dbReference>
<dbReference type="SUPFAM" id="SSF50978">
    <property type="entry name" value="WD40 repeat-like"/>
    <property type="match status" value="1"/>
</dbReference>
<evidence type="ECO:0000256" key="3">
    <source>
        <dbReference type="ARBA" id="ARBA00022942"/>
    </source>
</evidence>
<evidence type="ECO:0000313" key="6">
    <source>
        <dbReference type="EMBL" id="ODM96145.1"/>
    </source>
</evidence>
<name>A0A1D2MTW9_ORCCI</name>
<dbReference type="InterPro" id="IPR001680">
    <property type="entry name" value="WD40_rpt"/>
</dbReference>
<dbReference type="OrthoDB" id="27537at2759"/>
<gene>
    <name evidence="6" type="ORF">Ocin01_10533</name>
</gene>
<dbReference type="AlphaFoldDB" id="A0A1D2MTW9"/>
<dbReference type="Gene3D" id="2.130.10.10">
    <property type="entry name" value="YVTN repeat-like/Quinoprotein amine dehydrogenase"/>
    <property type="match status" value="2"/>
</dbReference>
<keyword evidence="7" id="KW-1185">Reference proteome</keyword>
<evidence type="ECO:0000256" key="2">
    <source>
        <dbReference type="ARBA" id="ARBA00022737"/>
    </source>
</evidence>
<dbReference type="InterPro" id="IPR015943">
    <property type="entry name" value="WD40/YVTN_repeat-like_dom_sf"/>
</dbReference>
<evidence type="ECO:0000256" key="5">
    <source>
        <dbReference type="PROSITE-ProRule" id="PRU00221"/>
    </source>
</evidence>
<proteinExistence type="inferred from homology"/>
<feature type="repeat" description="WD" evidence="5">
    <location>
        <begin position="186"/>
        <end position="227"/>
    </location>
</feature>
<feature type="repeat" description="WD" evidence="5">
    <location>
        <begin position="144"/>
        <end position="185"/>
    </location>
</feature>
<sequence length="430" mass="46764">MSLEAEGVTSVVKIPFFGIQCDWDDSFRRQNETAWISVRYHGQDKSTHGDLICRKKDPLQIEALPEGEPFEVNSKRTTNRFVTVKDSSGRCECSFLAPDAIFNKIHNKSVVSLDVTEGGLGVSVCGNNQLKIWETSGGSVRRTFDGHRADVYSCKFFPSGLVVHSCGADLTIKIWSAEDGSCPVILKGHTAAVQDCLAVDRGRNIISVSKDGKARLWDVGESKCLATLVECEAPINACCLSSPTAIPLGTPLEAMSEREVGTVGKLLLLAREDSKVTGVSVANREEAFTVPLPSPGNCVIATGPNTFAVGCQGGEIAMHDRRKTSVAIRQIVSATQTPILDLMMHPRSPVPSRPGVDEFNRSFWASKSDGTCVLINPIFSMEKPTRFVQLTGPDCDPVYQVKHDGNNIYTACRDGLIRKYSIGLISKILE</sequence>
<dbReference type="InterPro" id="IPR036322">
    <property type="entry name" value="WD40_repeat_dom_sf"/>
</dbReference>
<keyword evidence="2" id="KW-0677">Repeat</keyword>
<keyword evidence="3" id="KW-0647">Proteasome</keyword>
<accession>A0A1D2MTW9</accession>
<keyword evidence="1 5" id="KW-0853">WD repeat</keyword>
<evidence type="ECO:0000256" key="4">
    <source>
        <dbReference type="ARBA" id="ARBA00038321"/>
    </source>
</evidence>
<dbReference type="Proteomes" id="UP000094527">
    <property type="component" value="Unassembled WGS sequence"/>
</dbReference>
<comment type="similarity">
    <text evidence="4">Belongs to the WD repeat PAAF1/RPN14 family.</text>
</comment>
<comment type="caution">
    <text evidence="6">The sequence shown here is derived from an EMBL/GenBank/DDBJ whole genome shotgun (WGS) entry which is preliminary data.</text>
</comment>
<reference evidence="6 7" key="1">
    <citation type="journal article" date="2016" name="Genome Biol. Evol.">
        <title>Gene Family Evolution Reflects Adaptation to Soil Environmental Stressors in the Genome of the Collembolan Orchesella cincta.</title>
        <authorList>
            <person name="Faddeeva-Vakhrusheva A."/>
            <person name="Derks M.F."/>
            <person name="Anvar S.Y."/>
            <person name="Agamennone V."/>
            <person name="Suring W."/>
            <person name="Smit S."/>
            <person name="van Straalen N.M."/>
            <person name="Roelofs D."/>
        </authorList>
    </citation>
    <scope>NUCLEOTIDE SEQUENCE [LARGE SCALE GENOMIC DNA]</scope>
    <source>
        <tissue evidence="6">Mixed pool</tissue>
    </source>
</reference>
<dbReference type="SMART" id="SM00320">
    <property type="entry name" value="WD40"/>
    <property type="match status" value="4"/>
</dbReference>
<dbReference type="InterPro" id="IPR019775">
    <property type="entry name" value="WD40_repeat_CS"/>
</dbReference>
<dbReference type="PROSITE" id="PS50294">
    <property type="entry name" value="WD_REPEATS_REGION"/>
    <property type="match status" value="2"/>
</dbReference>
<evidence type="ECO:0000313" key="7">
    <source>
        <dbReference type="Proteomes" id="UP000094527"/>
    </source>
</evidence>
<evidence type="ECO:0000256" key="1">
    <source>
        <dbReference type="ARBA" id="ARBA00022574"/>
    </source>
</evidence>
<dbReference type="PANTHER" id="PTHR19857:SF19">
    <property type="entry name" value="26S PROTEASOME REGULATORY SUBUNIT RPN14"/>
    <property type="match status" value="1"/>
</dbReference>
<dbReference type="EMBL" id="LJIJ01000571">
    <property type="protein sequence ID" value="ODM96145.1"/>
    <property type="molecule type" value="Genomic_DNA"/>
</dbReference>
<dbReference type="PROSITE" id="PS00678">
    <property type="entry name" value="WD_REPEATS_1"/>
    <property type="match status" value="1"/>
</dbReference>
<dbReference type="PROSITE" id="PS50082">
    <property type="entry name" value="WD_REPEATS_2"/>
    <property type="match status" value="2"/>
</dbReference>
<organism evidence="6 7">
    <name type="scientific">Orchesella cincta</name>
    <name type="common">Springtail</name>
    <name type="synonym">Podura cincta</name>
    <dbReference type="NCBI Taxonomy" id="48709"/>
    <lineage>
        <taxon>Eukaryota</taxon>
        <taxon>Metazoa</taxon>
        <taxon>Ecdysozoa</taxon>
        <taxon>Arthropoda</taxon>
        <taxon>Hexapoda</taxon>
        <taxon>Collembola</taxon>
        <taxon>Entomobryomorpha</taxon>
        <taxon>Entomobryoidea</taxon>
        <taxon>Orchesellidae</taxon>
        <taxon>Orchesellinae</taxon>
        <taxon>Orchesella</taxon>
    </lineage>
</organism>
<dbReference type="OMA" id="CNWNEAL"/>